<evidence type="ECO:0000313" key="1">
    <source>
        <dbReference type="Proteomes" id="UP000887579"/>
    </source>
</evidence>
<evidence type="ECO:0000313" key="2">
    <source>
        <dbReference type="WBParaSite" id="ES5_v2.g19934.t1"/>
    </source>
</evidence>
<name>A0AC34FS01_9BILA</name>
<sequence length="88" mass="10261">MGRETARLFCPFSYGYRWWDCLMPDEVCDGIPHCGLGDDEDPKMCLYYKAALSQFQRAQRTIEAAQSRQQQIRPNGHKLLMYNPADKK</sequence>
<organism evidence="1 2">
    <name type="scientific">Panagrolaimus sp. ES5</name>
    <dbReference type="NCBI Taxonomy" id="591445"/>
    <lineage>
        <taxon>Eukaryota</taxon>
        <taxon>Metazoa</taxon>
        <taxon>Ecdysozoa</taxon>
        <taxon>Nematoda</taxon>
        <taxon>Chromadorea</taxon>
        <taxon>Rhabditida</taxon>
        <taxon>Tylenchina</taxon>
        <taxon>Panagrolaimomorpha</taxon>
        <taxon>Panagrolaimoidea</taxon>
        <taxon>Panagrolaimidae</taxon>
        <taxon>Panagrolaimus</taxon>
    </lineage>
</organism>
<dbReference type="Proteomes" id="UP000887579">
    <property type="component" value="Unplaced"/>
</dbReference>
<reference evidence="2" key="1">
    <citation type="submission" date="2022-11" db="UniProtKB">
        <authorList>
            <consortium name="WormBaseParasite"/>
        </authorList>
    </citation>
    <scope>IDENTIFICATION</scope>
</reference>
<dbReference type="WBParaSite" id="ES5_v2.g19934.t1">
    <property type="protein sequence ID" value="ES5_v2.g19934.t1"/>
    <property type="gene ID" value="ES5_v2.g19934"/>
</dbReference>
<proteinExistence type="predicted"/>
<accession>A0AC34FS01</accession>
<protein>
    <submittedName>
        <fullName evidence="2">Uncharacterized protein</fullName>
    </submittedName>
</protein>